<proteinExistence type="predicted"/>
<dbReference type="EMBL" id="BSXS01001027">
    <property type="protein sequence ID" value="GME74824.1"/>
    <property type="molecule type" value="Genomic_DNA"/>
</dbReference>
<protein>
    <submittedName>
        <fullName evidence="1">Unnamed protein product</fullName>
    </submittedName>
</protein>
<name>A0ACB5SVZ1_AMBMO</name>
<accession>A0ACB5SVZ1</accession>
<organism evidence="1 2">
    <name type="scientific">Ambrosiozyma monospora</name>
    <name type="common">Yeast</name>
    <name type="synonym">Endomycopsis monosporus</name>
    <dbReference type="NCBI Taxonomy" id="43982"/>
    <lineage>
        <taxon>Eukaryota</taxon>
        <taxon>Fungi</taxon>
        <taxon>Dikarya</taxon>
        <taxon>Ascomycota</taxon>
        <taxon>Saccharomycotina</taxon>
        <taxon>Pichiomycetes</taxon>
        <taxon>Pichiales</taxon>
        <taxon>Pichiaceae</taxon>
        <taxon>Ambrosiozyma</taxon>
    </lineage>
</organism>
<gene>
    <name evidence="1" type="ORF">Amon02_000191000</name>
</gene>
<sequence length="343" mass="37862">MTTSKNNVLIIGTGGVGTIVAYGIHVAGKANLSVVVRRDYQRVSKEGYKINSVDYGEIKGWKPDHVYSSVEKASESKQVFQFVIITTKNIPDVMKPEELAAPVITPGVTTVVLIQNGFDLGKPFIKKFPNNYCLSGVSHIGSHNHDGVIEHTGHDKEVIGYFDNPNFTKEQQKAKSEELIALLANEKNTIVYFNDAKWWRYRKLVYNATLNTVCALTGLDVARLEFSGVLEKVSVPAMKEIVAIAKADGCELPDGIVNEIAHCESGYFFEPSMLVDVKKGNPIELEVILGNVLNVAKELKVETPTLSLVYELLKGVQYKLKEGQGLITVPKTYVSNDTHYSNV</sequence>
<reference evidence="1" key="1">
    <citation type="submission" date="2023-04" db="EMBL/GenBank/DDBJ databases">
        <title>Ambrosiozyma monospora NBRC 10751.</title>
        <authorList>
            <person name="Ichikawa N."/>
            <person name="Sato H."/>
            <person name="Tonouchi N."/>
        </authorList>
    </citation>
    <scope>NUCLEOTIDE SEQUENCE</scope>
    <source>
        <strain evidence="1">NBRC 10751</strain>
    </source>
</reference>
<evidence type="ECO:0000313" key="1">
    <source>
        <dbReference type="EMBL" id="GME74824.1"/>
    </source>
</evidence>
<keyword evidence="2" id="KW-1185">Reference proteome</keyword>
<comment type="caution">
    <text evidence="1">The sequence shown here is derived from an EMBL/GenBank/DDBJ whole genome shotgun (WGS) entry which is preliminary data.</text>
</comment>
<evidence type="ECO:0000313" key="2">
    <source>
        <dbReference type="Proteomes" id="UP001165064"/>
    </source>
</evidence>
<dbReference type="Proteomes" id="UP001165064">
    <property type="component" value="Unassembled WGS sequence"/>
</dbReference>